<comment type="pathway">
    <text evidence="2">Pyrimidine metabolism; UMP biosynthesis via de novo pathway.</text>
</comment>
<gene>
    <name evidence="8" type="ORF">NATSA_01290</name>
</gene>
<dbReference type="EMBL" id="JAFIDN010000001">
    <property type="protein sequence ID" value="MBP3191288.1"/>
    <property type="molecule type" value="Genomic_DNA"/>
</dbReference>
<protein>
    <submittedName>
        <fullName evidence="8">Dihydroorotate dehydrogenase-like protein</fullName>
    </submittedName>
</protein>
<evidence type="ECO:0000313" key="9">
    <source>
        <dbReference type="Proteomes" id="UP000673975"/>
    </source>
</evidence>
<dbReference type="GO" id="GO:0044205">
    <property type="term" value="P:'de novo' UMP biosynthetic process"/>
    <property type="evidence" value="ECO:0007669"/>
    <property type="project" value="UniProtKB-UniPathway"/>
</dbReference>
<feature type="domain" description="Dihydroorotate dehydrogenase catalytic" evidence="7">
    <location>
        <begin position="89"/>
        <end position="288"/>
    </location>
</feature>
<evidence type="ECO:0000256" key="4">
    <source>
        <dbReference type="ARBA" id="ARBA00022643"/>
    </source>
</evidence>
<evidence type="ECO:0000256" key="2">
    <source>
        <dbReference type="ARBA" id="ARBA00004725"/>
    </source>
</evidence>
<dbReference type="PIRSF" id="PIRSF000164">
    <property type="entry name" value="DHO_oxidase"/>
    <property type="match status" value="1"/>
</dbReference>
<dbReference type="GO" id="GO:0005737">
    <property type="term" value="C:cytoplasm"/>
    <property type="evidence" value="ECO:0007669"/>
    <property type="project" value="InterPro"/>
</dbReference>
<sequence length="335" mass="37404">MNLETNYLGLKLKSPLVPSASPLSSDLGKVKRMEDAGASAIVMYSLFEEQITKENRAMDHFMNVSAESYAEALSYFPEPEQYHNLEAEDYLEHIRKIKETVDIPVIGSLNGISEGGWMSYAKKMEDAGADALELNIYYVAADPDMTSDKVEQMYIDDLKAVKENVSIPVSIKLGPYFSAFANMAKRLEAAGADGLVLFNRFYQPDIDLETKEVAPSLELSNSFEKRLPLRWIAMLRPHIKASLAATTGIHSAEDVIKMLMVGADVTMMTSALLREGCDKLYNITEEMKIWMNENEYASVEELKGCMSSASVADATTFERANYIRILQSYKMDSLG</sequence>
<dbReference type="Proteomes" id="UP000673975">
    <property type="component" value="Unassembled WGS sequence"/>
</dbReference>
<dbReference type="SUPFAM" id="SSF51395">
    <property type="entry name" value="FMN-linked oxidoreductases"/>
    <property type="match status" value="1"/>
</dbReference>
<organism evidence="8 9">
    <name type="scientific">Natronogracilivirga saccharolytica</name>
    <dbReference type="NCBI Taxonomy" id="2812953"/>
    <lineage>
        <taxon>Bacteria</taxon>
        <taxon>Pseudomonadati</taxon>
        <taxon>Balneolota</taxon>
        <taxon>Balneolia</taxon>
        <taxon>Balneolales</taxon>
        <taxon>Cyclonatronaceae</taxon>
        <taxon>Natronogracilivirga</taxon>
    </lineage>
</organism>
<evidence type="ECO:0000256" key="5">
    <source>
        <dbReference type="ARBA" id="ARBA00022975"/>
    </source>
</evidence>
<dbReference type="InterPro" id="IPR050074">
    <property type="entry name" value="DHO_dehydrogenase"/>
</dbReference>
<dbReference type="PANTHER" id="PTHR48109:SF3">
    <property type="entry name" value="SLL0744 PROTEIN"/>
    <property type="match status" value="1"/>
</dbReference>
<accession>A0A8J7S6R5</accession>
<keyword evidence="9" id="KW-1185">Reference proteome</keyword>
<reference evidence="8" key="1">
    <citation type="submission" date="2021-02" db="EMBL/GenBank/DDBJ databases">
        <title>Natronogracilivirga saccharolytica gen. nov. sp. nov. a new anaerobic, haloalkiliphilic carbohydrate-fermenting bacterium from soda lake and proposing of Cyclonatronumiaceae fam. nov. in the phylum Balneolaeota.</title>
        <authorList>
            <person name="Zhilina T.N."/>
            <person name="Sorokin D.Y."/>
            <person name="Zavarzina D.G."/>
            <person name="Toshchakov S.V."/>
            <person name="Kublanov I.V."/>
        </authorList>
    </citation>
    <scope>NUCLEOTIDE SEQUENCE</scope>
    <source>
        <strain evidence="8">Z-1702</strain>
    </source>
</reference>
<dbReference type="Pfam" id="PF01180">
    <property type="entry name" value="DHO_dh"/>
    <property type="match status" value="1"/>
</dbReference>
<dbReference type="RefSeq" id="WP_210509636.1">
    <property type="nucleotide sequence ID" value="NZ_JAFIDN010000001.1"/>
</dbReference>
<dbReference type="AlphaFoldDB" id="A0A8J7S6R5"/>
<keyword evidence="4" id="KW-0288">FMN</keyword>
<keyword evidence="5" id="KW-0665">Pyrimidine biosynthesis</keyword>
<dbReference type="InterPro" id="IPR012135">
    <property type="entry name" value="Dihydroorotate_DH_1_2"/>
</dbReference>
<dbReference type="NCBIfam" id="NF005741">
    <property type="entry name" value="PRK07565.1"/>
    <property type="match status" value="1"/>
</dbReference>
<dbReference type="UniPathway" id="UPA00070"/>
<evidence type="ECO:0000313" key="8">
    <source>
        <dbReference type="EMBL" id="MBP3191288.1"/>
    </source>
</evidence>
<keyword evidence="6" id="KW-0560">Oxidoreductase</keyword>
<dbReference type="GO" id="GO:0004152">
    <property type="term" value="F:dihydroorotate dehydrogenase activity"/>
    <property type="evidence" value="ECO:0007669"/>
    <property type="project" value="InterPro"/>
</dbReference>
<dbReference type="InterPro" id="IPR005720">
    <property type="entry name" value="Dihydroorotate_DH_cat"/>
</dbReference>
<evidence type="ECO:0000259" key="7">
    <source>
        <dbReference type="Pfam" id="PF01180"/>
    </source>
</evidence>
<name>A0A8J7S6R5_9BACT</name>
<dbReference type="PANTHER" id="PTHR48109">
    <property type="entry name" value="DIHYDROOROTATE DEHYDROGENASE (QUINONE), MITOCHONDRIAL-RELATED"/>
    <property type="match status" value="1"/>
</dbReference>
<comment type="caution">
    <text evidence="8">The sequence shown here is derived from an EMBL/GenBank/DDBJ whole genome shotgun (WGS) entry which is preliminary data.</text>
</comment>
<proteinExistence type="predicted"/>
<dbReference type="Gene3D" id="3.20.20.70">
    <property type="entry name" value="Aldolase class I"/>
    <property type="match status" value="1"/>
</dbReference>
<evidence type="ECO:0000256" key="1">
    <source>
        <dbReference type="ARBA" id="ARBA00001917"/>
    </source>
</evidence>
<comment type="cofactor">
    <cofactor evidence="1">
        <name>FMN</name>
        <dbReference type="ChEBI" id="CHEBI:58210"/>
    </cofactor>
</comment>
<dbReference type="GO" id="GO:0006207">
    <property type="term" value="P:'de novo' pyrimidine nucleobase biosynthetic process"/>
    <property type="evidence" value="ECO:0007669"/>
    <property type="project" value="TreeGrafter"/>
</dbReference>
<dbReference type="InterPro" id="IPR013785">
    <property type="entry name" value="Aldolase_TIM"/>
</dbReference>
<dbReference type="CDD" id="cd04739">
    <property type="entry name" value="DHOD_like"/>
    <property type="match status" value="1"/>
</dbReference>
<keyword evidence="3" id="KW-0285">Flavoprotein</keyword>
<evidence type="ECO:0000256" key="3">
    <source>
        <dbReference type="ARBA" id="ARBA00022630"/>
    </source>
</evidence>
<evidence type="ECO:0000256" key="6">
    <source>
        <dbReference type="ARBA" id="ARBA00023002"/>
    </source>
</evidence>